<keyword evidence="2" id="KW-1185">Reference proteome</keyword>
<name>A0A941EMY2_9ACTN</name>
<comment type="caution">
    <text evidence="1">The sequence shown here is derived from an EMBL/GenBank/DDBJ whole genome shotgun (WGS) entry which is preliminary data.</text>
</comment>
<reference evidence="1" key="1">
    <citation type="submission" date="2021-04" db="EMBL/GenBank/DDBJ databases">
        <title>Genome based classification of Actinospica acidithermotolerans sp. nov., an actinobacterium isolated from an Indonesian hot spring.</title>
        <authorList>
            <person name="Kusuma A.B."/>
            <person name="Putra K.E."/>
            <person name="Nafisah S."/>
            <person name="Loh J."/>
            <person name="Nouioui I."/>
            <person name="Goodfellow M."/>
        </authorList>
    </citation>
    <scope>NUCLEOTIDE SEQUENCE</scope>
    <source>
        <strain evidence="1">CSCA 57</strain>
    </source>
</reference>
<gene>
    <name evidence="1" type="ORF">KDL01_11940</name>
</gene>
<dbReference type="EMBL" id="JAGSOG010000045">
    <property type="protein sequence ID" value="MBR7833980.1"/>
    <property type="molecule type" value="Genomic_DNA"/>
</dbReference>
<accession>A0A941EMY2</accession>
<dbReference type="AlphaFoldDB" id="A0A941EMY2"/>
<proteinExistence type="predicted"/>
<evidence type="ECO:0000313" key="2">
    <source>
        <dbReference type="Proteomes" id="UP000675781"/>
    </source>
</evidence>
<dbReference type="Proteomes" id="UP000675781">
    <property type="component" value="Unassembled WGS sequence"/>
</dbReference>
<organism evidence="1 2">
    <name type="scientific">Actinospica durhamensis</name>
    <dbReference type="NCBI Taxonomy" id="1508375"/>
    <lineage>
        <taxon>Bacteria</taxon>
        <taxon>Bacillati</taxon>
        <taxon>Actinomycetota</taxon>
        <taxon>Actinomycetes</taxon>
        <taxon>Catenulisporales</taxon>
        <taxon>Actinospicaceae</taxon>
        <taxon>Actinospica</taxon>
    </lineage>
</organism>
<protein>
    <submittedName>
        <fullName evidence="1">Uncharacterized protein</fullName>
    </submittedName>
</protein>
<dbReference type="RefSeq" id="WP_212528502.1">
    <property type="nucleotide sequence ID" value="NZ_JAGSOG010000045.1"/>
</dbReference>
<sequence>MRRSRLRAVLSAAGFEVDRDFPHLRGDTTVSDEPFLTLGRLRPVVVEDLLVLLY</sequence>
<evidence type="ECO:0000313" key="1">
    <source>
        <dbReference type="EMBL" id="MBR7833980.1"/>
    </source>
</evidence>